<dbReference type="Gene3D" id="3.40.50.11820">
    <property type="match status" value="1"/>
</dbReference>
<comment type="similarity">
    <text evidence="2">Belongs to the CDP-glycerol glycerophosphotransferase family.</text>
</comment>
<comment type="subcellular location">
    <subcellularLocation>
        <location evidence="1">Cell membrane</location>
        <topology evidence="1">Peripheral membrane protein</topology>
    </subcellularLocation>
</comment>
<accession>E6WQR8</accession>
<gene>
    <name evidence="7" type="ordered locus">Psesu_0661</name>
</gene>
<keyword evidence="3" id="KW-1003">Cell membrane</keyword>
<evidence type="ECO:0000313" key="7">
    <source>
        <dbReference type="EMBL" id="ADV26517.1"/>
    </source>
</evidence>
<evidence type="ECO:0000256" key="2">
    <source>
        <dbReference type="ARBA" id="ARBA00010488"/>
    </source>
</evidence>
<keyword evidence="4 7" id="KW-0808">Transferase</keyword>
<dbReference type="InterPro" id="IPR043149">
    <property type="entry name" value="TagF_N"/>
</dbReference>
<evidence type="ECO:0000313" key="8">
    <source>
        <dbReference type="Proteomes" id="UP000008632"/>
    </source>
</evidence>
<dbReference type="OrthoDB" id="6031591at2"/>
<keyword evidence="6" id="KW-0472">Membrane</keyword>
<name>E6WQR8_PSEUU</name>
<dbReference type="STRING" id="743721.Psesu_0661"/>
<evidence type="ECO:0000256" key="4">
    <source>
        <dbReference type="ARBA" id="ARBA00022679"/>
    </source>
</evidence>
<keyword evidence="5" id="KW-0777">Teichoic acid biosynthesis</keyword>
<organism evidence="7 8">
    <name type="scientific">Pseudoxanthomonas suwonensis (strain 11-1)</name>
    <dbReference type="NCBI Taxonomy" id="743721"/>
    <lineage>
        <taxon>Bacteria</taxon>
        <taxon>Pseudomonadati</taxon>
        <taxon>Pseudomonadota</taxon>
        <taxon>Gammaproteobacteria</taxon>
        <taxon>Lysobacterales</taxon>
        <taxon>Lysobacteraceae</taxon>
        <taxon>Pseudoxanthomonas</taxon>
    </lineage>
</organism>
<protein>
    <submittedName>
        <fullName evidence="7">CDP-glycerol:poly(Glycerophosphate) glycerophosphotransferase</fullName>
    </submittedName>
</protein>
<dbReference type="InterPro" id="IPR051612">
    <property type="entry name" value="Teichoic_Acid_Biosynth"/>
</dbReference>
<dbReference type="PANTHER" id="PTHR37316">
    <property type="entry name" value="TEICHOIC ACID GLYCEROL-PHOSPHATE PRIMASE"/>
    <property type="match status" value="1"/>
</dbReference>
<dbReference type="GO" id="GO:0019350">
    <property type="term" value="P:teichoic acid biosynthetic process"/>
    <property type="evidence" value="ECO:0007669"/>
    <property type="project" value="UniProtKB-KW"/>
</dbReference>
<dbReference type="KEGG" id="psu:Psesu_0661"/>
<dbReference type="EMBL" id="CP002446">
    <property type="protein sequence ID" value="ADV26517.1"/>
    <property type="molecule type" value="Genomic_DNA"/>
</dbReference>
<proteinExistence type="inferred from homology"/>
<dbReference type="HOGENOM" id="CLU_029598_2_0_6"/>
<dbReference type="Pfam" id="PF04464">
    <property type="entry name" value="Glyphos_transf"/>
    <property type="match status" value="1"/>
</dbReference>
<evidence type="ECO:0000256" key="3">
    <source>
        <dbReference type="ARBA" id="ARBA00022475"/>
    </source>
</evidence>
<evidence type="ECO:0000256" key="6">
    <source>
        <dbReference type="ARBA" id="ARBA00023136"/>
    </source>
</evidence>
<dbReference type="Proteomes" id="UP000008632">
    <property type="component" value="Chromosome"/>
</dbReference>
<keyword evidence="8" id="KW-1185">Reference proteome</keyword>
<dbReference type="GO" id="GO:0005886">
    <property type="term" value="C:plasma membrane"/>
    <property type="evidence" value="ECO:0007669"/>
    <property type="project" value="UniProtKB-SubCell"/>
</dbReference>
<evidence type="ECO:0000256" key="1">
    <source>
        <dbReference type="ARBA" id="ARBA00004202"/>
    </source>
</evidence>
<dbReference type="Gene3D" id="3.40.50.12580">
    <property type="match status" value="1"/>
</dbReference>
<dbReference type="PANTHER" id="PTHR37316:SF3">
    <property type="entry name" value="TEICHOIC ACID GLYCEROL-PHOSPHATE TRANSFERASE"/>
    <property type="match status" value="1"/>
</dbReference>
<dbReference type="InterPro" id="IPR043148">
    <property type="entry name" value="TagF_C"/>
</dbReference>
<dbReference type="RefSeq" id="WP_013534347.1">
    <property type="nucleotide sequence ID" value="NC_014924.1"/>
</dbReference>
<dbReference type="AlphaFoldDB" id="E6WQR8"/>
<reference evidence="7 8" key="1">
    <citation type="submission" date="2011-01" db="EMBL/GenBank/DDBJ databases">
        <title>Complete sequence of Pseudoxanthomonas suwonensis 11-1.</title>
        <authorList>
            <consortium name="US DOE Joint Genome Institute"/>
            <person name="Lucas S."/>
            <person name="Copeland A."/>
            <person name="Lapidus A."/>
            <person name="Cheng J.-F."/>
            <person name="Goodwin L."/>
            <person name="Pitluck S."/>
            <person name="Teshima H."/>
            <person name="Detter J.C."/>
            <person name="Han C."/>
            <person name="Tapia R."/>
            <person name="Land M."/>
            <person name="Hauser L."/>
            <person name="Kyrpides N."/>
            <person name="Ivanova N."/>
            <person name="Ovchinnikova G."/>
            <person name="Siebers A.K."/>
            <person name="Allgaier M."/>
            <person name="Thelen M.P."/>
            <person name="Hugenholtz P."/>
            <person name="Gladden J."/>
            <person name="Woyke T."/>
        </authorList>
    </citation>
    <scope>NUCLEOTIDE SEQUENCE [LARGE SCALE GENOMIC DNA]</scope>
    <source>
        <strain evidence="8">11-1</strain>
    </source>
</reference>
<sequence length="420" mass="47286">MKVIQRRALSNALLLLGSVAWSLLRPVAWLVRRREDLVAFYGRDGGRFLDNCKHLFCGGSAETLPGIRTVYIAHSDELVELIAGYGREAVRKGTLAELLLWLRAGTIVVDSVDWTDGFRFAASQGARIVQLWHGIPLKHVQLARVRGRARRRFGLEWAYQLYLRASGRLRPVSWLLSTSPFVTEHAFSRSFLYEAVSHAGYPRNDAFFDGSPLRMLNVDQRAASLVAAQRQRGGSVGVYAPTFRDSLADPFAKGELDLEGLSAAAMAVGTLLLVKLHPWMHGHLRSTDHHGLVFVAPDSDIYPLLCHADFLVTDYSSIFFDYLMLDRPVIFFPYDLDRYLRQERDMYFEYGEFTPGEKVFDLDGLEAAMRKAIMDPSYGAGERDRIRRTVFSHASGSAAERLYRELFPRASNSSDVGTGQ</sequence>
<evidence type="ECO:0000256" key="5">
    <source>
        <dbReference type="ARBA" id="ARBA00022944"/>
    </source>
</evidence>
<dbReference type="eggNOG" id="COG1887">
    <property type="taxonomic scope" value="Bacteria"/>
</dbReference>
<dbReference type="InterPro" id="IPR007554">
    <property type="entry name" value="Glycerophosphate_synth"/>
</dbReference>
<dbReference type="GO" id="GO:0047355">
    <property type="term" value="F:CDP-glycerol glycerophosphotransferase activity"/>
    <property type="evidence" value="ECO:0007669"/>
    <property type="project" value="InterPro"/>
</dbReference>
<dbReference type="SUPFAM" id="SSF53756">
    <property type="entry name" value="UDP-Glycosyltransferase/glycogen phosphorylase"/>
    <property type="match status" value="1"/>
</dbReference>